<evidence type="ECO:0000259" key="5">
    <source>
        <dbReference type="Pfam" id="PF14833"/>
    </source>
</evidence>
<dbReference type="InterPro" id="IPR015815">
    <property type="entry name" value="HIBADH-related"/>
</dbReference>
<comment type="caution">
    <text evidence="6">The sequence shown here is derived from an EMBL/GenBank/DDBJ whole genome shotgun (WGS) entry which is preliminary data.</text>
</comment>
<gene>
    <name evidence="6" type="ORF">IAA31_07290</name>
</gene>
<proteinExistence type="predicted"/>
<name>A0A9E2KQ72_9GAMM</name>
<dbReference type="PANTHER" id="PTHR43060:SF15">
    <property type="entry name" value="3-HYDROXYISOBUTYRATE DEHYDROGENASE-LIKE 1, MITOCHONDRIAL-RELATED"/>
    <property type="match status" value="1"/>
</dbReference>
<organism evidence="6 7">
    <name type="scientific">Candidatus Anaerobiospirillum merdipullorum</name>
    <dbReference type="NCBI Taxonomy" id="2838450"/>
    <lineage>
        <taxon>Bacteria</taxon>
        <taxon>Pseudomonadati</taxon>
        <taxon>Pseudomonadota</taxon>
        <taxon>Gammaproteobacteria</taxon>
        <taxon>Aeromonadales</taxon>
        <taxon>Succinivibrionaceae</taxon>
        <taxon>Anaerobiospirillum</taxon>
    </lineage>
</organism>
<keyword evidence="2" id="KW-0520">NAD</keyword>
<dbReference type="GO" id="GO:0016491">
    <property type="term" value="F:oxidoreductase activity"/>
    <property type="evidence" value="ECO:0007669"/>
    <property type="project" value="UniProtKB-KW"/>
</dbReference>
<dbReference type="AlphaFoldDB" id="A0A9E2KQ72"/>
<sequence length="291" mass="30165">MSAIERIAFVGTGVMGHSMATNLLKAGYKLTVYNRTRSKAEDLASLGAVVCDSVAQAVADADLVLSIVGYPQDVREVWLSAEGAIAHMKAGAMGLDMTTSDPDLAKELAQAGAARGLLIGDAPVTGGDIGARNGTLAILFGGSEQLYEAVQGPCQAMGKTCVRFGEAGAGQYAKLCNQIAIAAGMMAMCEAIASAKAFHLDQKLLVDTIGAGAAGSFSLSSYGPRILNGDMQPGFFVKHFVKDLKLALEAAARCKLNLPGTALALKLYQQLVDEGKGDLGTQALALVYMQD</sequence>
<dbReference type="PIRSF" id="PIRSF000103">
    <property type="entry name" value="HIBADH"/>
    <property type="match status" value="1"/>
</dbReference>
<dbReference type="Proteomes" id="UP000824150">
    <property type="component" value="Unassembled WGS sequence"/>
</dbReference>
<evidence type="ECO:0000259" key="4">
    <source>
        <dbReference type="Pfam" id="PF03446"/>
    </source>
</evidence>
<reference evidence="6" key="2">
    <citation type="submission" date="2021-04" db="EMBL/GenBank/DDBJ databases">
        <authorList>
            <person name="Gilroy R."/>
        </authorList>
    </citation>
    <scope>NUCLEOTIDE SEQUENCE</scope>
    <source>
        <strain evidence="6">687</strain>
    </source>
</reference>
<evidence type="ECO:0000313" key="6">
    <source>
        <dbReference type="EMBL" id="MBU3827278.1"/>
    </source>
</evidence>
<dbReference type="Gene3D" id="3.40.50.720">
    <property type="entry name" value="NAD(P)-binding Rossmann-like Domain"/>
    <property type="match status" value="1"/>
</dbReference>
<reference evidence="6" key="1">
    <citation type="journal article" date="2021" name="PeerJ">
        <title>Extensive microbial diversity within the chicken gut microbiome revealed by metagenomics and culture.</title>
        <authorList>
            <person name="Gilroy R."/>
            <person name="Ravi A."/>
            <person name="Getino M."/>
            <person name="Pursley I."/>
            <person name="Horton D.L."/>
            <person name="Alikhan N.F."/>
            <person name="Baker D."/>
            <person name="Gharbi K."/>
            <person name="Hall N."/>
            <person name="Watson M."/>
            <person name="Adriaenssens E.M."/>
            <person name="Foster-Nyarko E."/>
            <person name="Jarju S."/>
            <person name="Secka A."/>
            <person name="Antonio M."/>
            <person name="Oren A."/>
            <person name="Chaudhuri R.R."/>
            <person name="La Ragione R."/>
            <person name="Hildebrand F."/>
            <person name="Pallen M.J."/>
        </authorList>
    </citation>
    <scope>NUCLEOTIDE SEQUENCE</scope>
    <source>
        <strain evidence="6">687</strain>
    </source>
</reference>
<accession>A0A9E2KQ72</accession>
<dbReference type="Gene3D" id="1.10.1040.10">
    <property type="entry name" value="N-(1-d-carboxylethyl)-l-norvaline Dehydrogenase, domain 2"/>
    <property type="match status" value="1"/>
</dbReference>
<feature type="domain" description="3-hydroxyisobutyrate dehydrogenase-like NAD-binding" evidence="5">
    <location>
        <begin position="168"/>
        <end position="286"/>
    </location>
</feature>
<dbReference type="Pfam" id="PF14833">
    <property type="entry name" value="NAD_binding_11"/>
    <property type="match status" value="1"/>
</dbReference>
<evidence type="ECO:0000313" key="7">
    <source>
        <dbReference type="Proteomes" id="UP000824150"/>
    </source>
</evidence>
<dbReference type="InterPro" id="IPR006115">
    <property type="entry name" value="6PGDH_NADP-bd"/>
</dbReference>
<feature type="active site" evidence="3">
    <location>
        <position position="174"/>
    </location>
</feature>
<dbReference type="SUPFAM" id="SSF51735">
    <property type="entry name" value="NAD(P)-binding Rossmann-fold domains"/>
    <property type="match status" value="1"/>
</dbReference>
<dbReference type="EMBL" id="JAHLFG010000079">
    <property type="protein sequence ID" value="MBU3827278.1"/>
    <property type="molecule type" value="Genomic_DNA"/>
</dbReference>
<dbReference type="InterPro" id="IPR008927">
    <property type="entry name" value="6-PGluconate_DH-like_C_sf"/>
</dbReference>
<keyword evidence="1" id="KW-0560">Oxidoreductase</keyword>
<evidence type="ECO:0000256" key="2">
    <source>
        <dbReference type="ARBA" id="ARBA00023027"/>
    </source>
</evidence>
<evidence type="ECO:0000256" key="1">
    <source>
        <dbReference type="ARBA" id="ARBA00023002"/>
    </source>
</evidence>
<dbReference type="PANTHER" id="PTHR43060">
    <property type="entry name" value="3-HYDROXYISOBUTYRATE DEHYDROGENASE-LIKE 1, MITOCHONDRIAL-RELATED"/>
    <property type="match status" value="1"/>
</dbReference>
<dbReference type="SUPFAM" id="SSF48179">
    <property type="entry name" value="6-phosphogluconate dehydrogenase C-terminal domain-like"/>
    <property type="match status" value="1"/>
</dbReference>
<protein>
    <submittedName>
        <fullName evidence="6">NAD(P)-dependent oxidoreductase</fullName>
    </submittedName>
</protein>
<evidence type="ECO:0000256" key="3">
    <source>
        <dbReference type="PIRSR" id="PIRSR000103-1"/>
    </source>
</evidence>
<dbReference type="InterPro" id="IPR029154">
    <property type="entry name" value="HIBADH-like_NADP-bd"/>
</dbReference>
<dbReference type="GO" id="GO:0050661">
    <property type="term" value="F:NADP binding"/>
    <property type="evidence" value="ECO:0007669"/>
    <property type="project" value="InterPro"/>
</dbReference>
<feature type="domain" description="6-phosphogluconate dehydrogenase NADP-binding" evidence="4">
    <location>
        <begin position="6"/>
        <end position="163"/>
    </location>
</feature>
<dbReference type="InterPro" id="IPR013328">
    <property type="entry name" value="6PGD_dom2"/>
</dbReference>
<dbReference type="GO" id="GO:0051287">
    <property type="term" value="F:NAD binding"/>
    <property type="evidence" value="ECO:0007669"/>
    <property type="project" value="InterPro"/>
</dbReference>
<dbReference type="InterPro" id="IPR036291">
    <property type="entry name" value="NAD(P)-bd_dom_sf"/>
</dbReference>
<dbReference type="Pfam" id="PF03446">
    <property type="entry name" value="NAD_binding_2"/>
    <property type="match status" value="1"/>
</dbReference>